<sequence>MARNGEIDDYRDYCKDCKANTYIVLDHCTGDTICSDCGLVLESCYIDEIAEWRTFNDDNNDKDPNRVGYNVNPLLSQGNLKTLISNNKGDHAIPRWQDGVSNSDRVLLQGFDIIEIIGNSLGLVRPIKDRAKEIFKKIEEQKTCVMRKRDSICAACLFISSRENKLPRTLNEISSVVYGVTKKEINKAVQSIKRHVELEDMGTLNPSTELVRRFCSNLGMKNHAVKAVHEAVEKIQDVDIRRNPKSVLAAIIYTITQLSDEKKPLRDISLAADVAEGTIKKSFKDISPHVSRLVPKWYAREEDIRKIRIPRNCGAKQLN</sequence>
<dbReference type="Proteomes" id="UP000807159">
    <property type="component" value="Chromosome 17"/>
</dbReference>
<evidence type="ECO:0000256" key="3">
    <source>
        <dbReference type="ARBA" id="ARBA00023163"/>
    </source>
</evidence>
<evidence type="ECO:0000256" key="1">
    <source>
        <dbReference type="ARBA" id="ARBA00010857"/>
    </source>
</evidence>
<dbReference type="GO" id="GO:0070897">
    <property type="term" value="P:transcription preinitiation complex assembly"/>
    <property type="evidence" value="ECO:0007669"/>
    <property type="project" value="InterPro"/>
</dbReference>
<keyword evidence="7" id="KW-1185">Reference proteome</keyword>
<keyword evidence="4" id="KW-0863">Zinc-finger</keyword>
<dbReference type="InterPro" id="IPR013137">
    <property type="entry name" value="Znf_TFIIB"/>
</dbReference>
<reference evidence="6" key="1">
    <citation type="journal article" date="2021" name="J. Hered.">
        <title>Genome Assembly of Salicaceae Populus deltoides (Eastern Cottonwood) I-69 Based on Nanopore Sequencing and Hi-C Technologies.</title>
        <authorList>
            <person name="Bai S."/>
            <person name="Wu H."/>
            <person name="Zhang J."/>
            <person name="Pan Z."/>
            <person name="Zhao W."/>
            <person name="Li Z."/>
            <person name="Tong C."/>
        </authorList>
    </citation>
    <scope>NUCLEOTIDE SEQUENCE</scope>
    <source>
        <tissue evidence="6">Leaf</tissue>
    </source>
</reference>
<keyword evidence="2" id="KW-0805">Transcription regulation</keyword>
<comment type="similarity">
    <text evidence="1">Belongs to the TFIIB family.</text>
</comment>
<evidence type="ECO:0000313" key="7">
    <source>
        <dbReference type="Proteomes" id="UP000807159"/>
    </source>
</evidence>
<dbReference type="AlphaFoldDB" id="A0A8T2WRV6"/>
<dbReference type="GO" id="GO:0017025">
    <property type="term" value="F:TBP-class protein binding"/>
    <property type="evidence" value="ECO:0007669"/>
    <property type="project" value="InterPro"/>
</dbReference>
<dbReference type="PANTHER" id="PTHR11618">
    <property type="entry name" value="TRANSCRIPTION INITIATION FACTOR IIB-RELATED"/>
    <property type="match status" value="1"/>
</dbReference>
<dbReference type="EMBL" id="JACEGQ020000017">
    <property type="protein sequence ID" value="KAH8483568.1"/>
    <property type="molecule type" value="Genomic_DNA"/>
</dbReference>
<gene>
    <name evidence="6" type="ORF">H0E87_028098</name>
</gene>
<dbReference type="InterPro" id="IPR013763">
    <property type="entry name" value="Cyclin-like_dom"/>
</dbReference>
<dbReference type="FunFam" id="1.10.472.170:FF:000001">
    <property type="entry name" value="Transcription initiation factor IIB"/>
    <property type="match status" value="1"/>
</dbReference>
<dbReference type="FunFam" id="1.10.472.10:FF:000043">
    <property type="entry name" value="Transcription initiation factor IIB"/>
    <property type="match status" value="1"/>
</dbReference>
<dbReference type="Pfam" id="PF00382">
    <property type="entry name" value="TFIIB"/>
    <property type="match status" value="2"/>
</dbReference>
<dbReference type="GO" id="GO:0005634">
    <property type="term" value="C:nucleus"/>
    <property type="evidence" value="ECO:0007669"/>
    <property type="project" value="TreeGrafter"/>
</dbReference>
<protein>
    <recommendedName>
        <fullName evidence="5">TFIIB-type domain-containing protein</fullName>
    </recommendedName>
</protein>
<keyword evidence="4" id="KW-0862">Zinc</keyword>
<dbReference type="GO" id="GO:0008270">
    <property type="term" value="F:zinc ion binding"/>
    <property type="evidence" value="ECO:0007669"/>
    <property type="project" value="UniProtKB-KW"/>
</dbReference>
<organism evidence="6 7">
    <name type="scientific">Populus deltoides</name>
    <name type="common">Eastern poplar</name>
    <name type="synonym">Eastern cottonwood</name>
    <dbReference type="NCBI Taxonomy" id="3696"/>
    <lineage>
        <taxon>Eukaryota</taxon>
        <taxon>Viridiplantae</taxon>
        <taxon>Streptophyta</taxon>
        <taxon>Embryophyta</taxon>
        <taxon>Tracheophyta</taxon>
        <taxon>Spermatophyta</taxon>
        <taxon>Magnoliopsida</taxon>
        <taxon>eudicotyledons</taxon>
        <taxon>Gunneridae</taxon>
        <taxon>Pentapetalae</taxon>
        <taxon>rosids</taxon>
        <taxon>fabids</taxon>
        <taxon>Malpighiales</taxon>
        <taxon>Salicaceae</taxon>
        <taxon>Saliceae</taxon>
        <taxon>Populus</taxon>
    </lineage>
</organism>
<dbReference type="GO" id="GO:0097550">
    <property type="term" value="C:transcription preinitiation complex"/>
    <property type="evidence" value="ECO:0007669"/>
    <property type="project" value="TreeGrafter"/>
</dbReference>
<dbReference type="SMART" id="SM00385">
    <property type="entry name" value="CYCLIN"/>
    <property type="match status" value="2"/>
</dbReference>
<name>A0A8T2WRV6_POPDE</name>
<keyword evidence="3" id="KW-0804">Transcription</keyword>
<dbReference type="SUPFAM" id="SSF47954">
    <property type="entry name" value="Cyclin-like"/>
    <property type="match status" value="2"/>
</dbReference>
<dbReference type="PRINTS" id="PR00685">
    <property type="entry name" value="TIFACTORIIB"/>
</dbReference>
<evidence type="ECO:0000256" key="4">
    <source>
        <dbReference type="PROSITE-ProRule" id="PRU00469"/>
    </source>
</evidence>
<evidence type="ECO:0000256" key="2">
    <source>
        <dbReference type="ARBA" id="ARBA00023015"/>
    </source>
</evidence>
<dbReference type="InterPro" id="IPR036915">
    <property type="entry name" value="Cyclin-like_sf"/>
</dbReference>
<keyword evidence="4" id="KW-0479">Metal-binding</keyword>
<dbReference type="InterPro" id="IPR013150">
    <property type="entry name" value="TFIIB_cyclin"/>
</dbReference>
<accession>A0A8T2WRV6</accession>
<evidence type="ECO:0000313" key="6">
    <source>
        <dbReference type="EMBL" id="KAH8483568.1"/>
    </source>
</evidence>
<dbReference type="PROSITE" id="PS51134">
    <property type="entry name" value="ZF_TFIIB"/>
    <property type="match status" value="1"/>
</dbReference>
<comment type="caution">
    <text evidence="6">The sequence shown here is derived from an EMBL/GenBank/DDBJ whole genome shotgun (WGS) entry which is preliminary data.</text>
</comment>
<dbReference type="Gene3D" id="1.10.472.10">
    <property type="entry name" value="Cyclin-like"/>
    <property type="match status" value="1"/>
</dbReference>
<dbReference type="Gene3D" id="1.10.472.170">
    <property type="match status" value="1"/>
</dbReference>
<dbReference type="SUPFAM" id="SSF57783">
    <property type="entry name" value="Zinc beta-ribbon"/>
    <property type="match status" value="1"/>
</dbReference>
<dbReference type="Pfam" id="PF08271">
    <property type="entry name" value="Zn_Ribbon_TF"/>
    <property type="match status" value="1"/>
</dbReference>
<evidence type="ECO:0000259" key="5">
    <source>
        <dbReference type="PROSITE" id="PS51134"/>
    </source>
</evidence>
<dbReference type="PANTHER" id="PTHR11618:SF81">
    <property type="entry name" value="TRANSCRIPTION INITIATION FACTOR IIB-LIKE"/>
    <property type="match status" value="1"/>
</dbReference>
<proteinExistence type="inferred from homology"/>
<feature type="domain" description="TFIIB-type" evidence="5">
    <location>
        <begin position="10"/>
        <end position="42"/>
    </location>
</feature>
<dbReference type="InterPro" id="IPR000812">
    <property type="entry name" value="TFIIB"/>
</dbReference>